<name>A0ABY8BIV5_9BURK</name>
<dbReference type="RefSeq" id="WP_277417559.1">
    <property type="nucleotide sequence ID" value="NZ_CP119083.1"/>
</dbReference>
<organism evidence="1 2">
    <name type="scientific">Pseudoduganella chitinolytica</name>
    <dbReference type="NCBI Taxonomy" id="34070"/>
    <lineage>
        <taxon>Bacteria</taxon>
        <taxon>Pseudomonadati</taxon>
        <taxon>Pseudomonadota</taxon>
        <taxon>Betaproteobacteria</taxon>
        <taxon>Burkholderiales</taxon>
        <taxon>Oxalobacteraceae</taxon>
        <taxon>Telluria group</taxon>
        <taxon>Pseudoduganella</taxon>
    </lineage>
</organism>
<sequence>MEDKRVAPATPAEKIVHHVVNVWRPADKEAVADKGNQEKRSAQYLALRDLRKLADEAGRK</sequence>
<dbReference type="EMBL" id="CP119083">
    <property type="protein sequence ID" value="WEF34888.1"/>
    <property type="molecule type" value="Genomic_DNA"/>
</dbReference>
<reference evidence="1 2" key="1">
    <citation type="submission" date="2023-02" db="EMBL/GenBank/DDBJ databases">
        <title>Gemone sequence of Telluria chitinolytica ACM 3522T.</title>
        <authorList>
            <person name="Frediansyah A."/>
            <person name="Miess H."/>
            <person name="Gross H."/>
        </authorList>
    </citation>
    <scope>NUCLEOTIDE SEQUENCE [LARGE SCALE GENOMIC DNA]</scope>
    <source>
        <strain evidence="1 2">ACM 3522</strain>
    </source>
</reference>
<proteinExistence type="predicted"/>
<dbReference type="Proteomes" id="UP001216510">
    <property type="component" value="Chromosome"/>
</dbReference>
<gene>
    <name evidence="1" type="ORF">PX653_09050</name>
</gene>
<evidence type="ECO:0000313" key="1">
    <source>
        <dbReference type="EMBL" id="WEF34888.1"/>
    </source>
</evidence>
<accession>A0ABY8BIV5</accession>
<protein>
    <submittedName>
        <fullName evidence="1">Uncharacterized protein</fullName>
    </submittedName>
</protein>
<evidence type="ECO:0000313" key="2">
    <source>
        <dbReference type="Proteomes" id="UP001216510"/>
    </source>
</evidence>
<keyword evidence="2" id="KW-1185">Reference proteome</keyword>